<keyword evidence="5 10" id="KW-0378">Hydrolase</keyword>
<dbReference type="EC" id="3.6.1.66" evidence="10"/>
<dbReference type="RefSeq" id="WP_046495921.1">
    <property type="nucleotide sequence ID" value="NZ_CGIH01000009.1"/>
</dbReference>
<comment type="cofactor">
    <cofactor evidence="10">
        <name>Mg(2+)</name>
        <dbReference type="ChEBI" id="CHEBI:18420"/>
    </cofactor>
    <text evidence="10">Binds 1 Mg(2+) ion per subunit.</text>
</comment>
<organism evidence="12 13">
    <name type="scientific">Syntrophomonas zehnderi OL-4</name>
    <dbReference type="NCBI Taxonomy" id="690567"/>
    <lineage>
        <taxon>Bacteria</taxon>
        <taxon>Bacillati</taxon>
        <taxon>Bacillota</taxon>
        <taxon>Clostridia</taxon>
        <taxon>Eubacteriales</taxon>
        <taxon>Syntrophomonadaceae</taxon>
        <taxon>Syntrophomonas</taxon>
    </lineage>
</organism>
<keyword evidence="7 10" id="KW-0546">Nucleotide metabolism</keyword>
<proteinExistence type="inferred from homology"/>
<dbReference type="OrthoDB" id="9807456at2"/>
<evidence type="ECO:0000256" key="2">
    <source>
        <dbReference type="ARBA" id="ARBA00011738"/>
    </source>
</evidence>
<dbReference type="Gene3D" id="3.90.950.10">
    <property type="match status" value="1"/>
</dbReference>
<dbReference type="FunFam" id="3.90.950.10:FF:000001">
    <property type="entry name" value="dITP/XTP pyrophosphatase"/>
    <property type="match status" value="1"/>
</dbReference>
<dbReference type="InterPro" id="IPR002637">
    <property type="entry name" value="RdgB/HAM1"/>
</dbReference>
<evidence type="ECO:0000256" key="11">
    <source>
        <dbReference type="RuleBase" id="RU003781"/>
    </source>
</evidence>
<evidence type="ECO:0000256" key="1">
    <source>
        <dbReference type="ARBA" id="ARBA00008023"/>
    </source>
</evidence>
<dbReference type="GO" id="GO:0036220">
    <property type="term" value="F:ITP diphosphatase activity"/>
    <property type="evidence" value="ECO:0007669"/>
    <property type="project" value="UniProtKB-UniRule"/>
</dbReference>
<gene>
    <name evidence="12" type="ORF">749</name>
</gene>
<dbReference type="GO" id="GO:0009146">
    <property type="term" value="P:purine nucleoside triphosphate catabolic process"/>
    <property type="evidence" value="ECO:0007669"/>
    <property type="project" value="UniProtKB-UniRule"/>
</dbReference>
<keyword evidence="13" id="KW-1185">Reference proteome</keyword>
<dbReference type="NCBIfam" id="TIGR00042">
    <property type="entry name" value="RdgB/HAM1 family non-canonical purine NTP pyrophosphatase"/>
    <property type="match status" value="1"/>
</dbReference>
<evidence type="ECO:0000256" key="3">
    <source>
        <dbReference type="ARBA" id="ARBA00022723"/>
    </source>
</evidence>
<feature type="binding site" evidence="10">
    <location>
        <position position="177"/>
    </location>
    <ligand>
        <name>substrate</name>
    </ligand>
</feature>
<dbReference type="GO" id="GO:0005829">
    <property type="term" value="C:cytosol"/>
    <property type="evidence" value="ECO:0007669"/>
    <property type="project" value="TreeGrafter"/>
</dbReference>
<evidence type="ECO:0000256" key="7">
    <source>
        <dbReference type="ARBA" id="ARBA00023080"/>
    </source>
</evidence>
<name>A0A0E4G9P3_9FIRM</name>
<evidence type="ECO:0000256" key="6">
    <source>
        <dbReference type="ARBA" id="ARBA00022842"/>
    </source>
</evidence>
<feature type="binding site" evidence="10">
    <location>
        <begin position="182"/>
        <end position="183"/>
    </location>
    <ligand>
        <name>substrate</name>
    </ligand>
</feature>
<comment type="catalytic activity">
    <reaction evidence="10">
        <text>ITP + H2O = IMP + diphosphate + H(+)</text>
        <dbReference type="Rhea" id="RHEA:29399"/>
        <dbReference type="ChEBI" id="CHEBI:15377"/>
        <dbReference type="ChEBI" id="CHEBI:15378"/>
        <dbReference type="ChEBI" id="CHEBI:33019"/>
        <dbReference type="ChEBI" id="CHEBI:58053"/>
        <dbReference type="ChEBI" id="CHEBI:61402"/>
        <dbReference type="EC" id="3.6.1.66"/>
    </reaction>
</comment>
<evidence type="ECO:0000256" key="8">
    <source>
        <dbReference type="ARBA" id="ARBA00051875"/>
    </source>
</evidence>
<feature type="binding site" evidence="10">
    <location>
        <begin position="9"/>
        <end position="14"/>
    </location>
    <ligand>
        <name>substrate</name>
    </ligand>
</feature>
<comment type="function">
    <text evidence="10">Pyrophosphatase that catalyzes the hydrolysis of nucleoside triphosphates to their monophosphate derivatives, with a high preference for the non-canonical purine nucleotides XTP (xanthosine triphosphate), dITP (deoxyinosine triphosphate) and ITP. Seems to function as a house-cleaning enzyme that removes non-canonical purine nucleotides from the nucleotide pool, thus preventing their incorporation into DNA/RNA and avoiding chromosomal lesions.</text>
</comment>
<dbReference type="PANTHER" id="PTHR11067:SF9">
    <property type="entry name" value="INOSINE TRIPHOSPHATE PYROPHOSPHATASE"/>
    <property type="match status" value="1"/>
</dbReference>
<dbReference type="Proteomes" id="UP000045545">
    <property type="component" value="Unassembled WGS sequence"/>
</dbReference>
<comment type="catalytic activity">
    <reaction evidence="8 10">
        <text>dITP + H2O = dIMP + diphosphate + H(+)</text>
        <dbReference type="Rhea" id="RHEA:28342"/>
        <dbReference type="ChEBI" id="CHEBI:15377"/>
        <dbReference type="ChEBI" id="CHEBI:15378"/>
        <dbReference type="ChEBI" id="CHEBI:33019"/>
        <dbReference type="ChEBI" id="CHEBI:61194"/>
        <dbReference type="ChEBI" id="CHEBI:61382"/>
        <dbReference type="EC" id="3.6.1.66"/>
    </reaction>
</comment>
<dbReference type="GO" id="GO:0017111">
    <property type="term" value="F:ribonucleoside triphosphate phosphatase activity"/>
    <property type="evidence" value="ECO:0007669"/>
    <property type="project" value="InterPro"/>
</dbReference>
<dbReference type="HAMAP" id="MF_01405">
    <property type="entry name" value="Non_canon_purine_NTPase"/>
    <property type="match status" value="1"/>
</dbReference>
<accession>A0A0E4G9P3</accession>
<dbReference type="Pfam" id="PF01725">
    <property type="entry name" value="Ham1p_like"/>
    <property type="match status" value="1"/>
</dbReference>
<reference evidence="12 13" key="1">
    <citation type="submission" date="2015-03" db="EMBL/GenBank/DDBJ databases">
        <authorList>
            <person name="Murphy D."/>
        </authorList>
    </citation>
    <scope>NUCLEOTIDE SEQUENCE [LARGE SCALE GENOMIC DNA]</scope>
    <source>
        <strain evidence="12 13">OL-4</strain>
    </source>
</reference>
<dbReference type="InterPro" id="IPR029001">
    <property type="entry name" value="ITPase-like_fam"/>
</dbReference>
<evidence type="ECO:0000256" key="10">
    <source>
        <dbReference type="HAMAP-Rule" id="MF_01405"/>
    </source>
</evidence>
<sequence>MSRNLLIATRNNKKKLELLEILKDLDFNLLSLNDIPPVPDVEEDGLTFSENAVKKAVLTAKASNILTLADDSGLVVNALDGAPGVFSARFAGPQADDEQNNQKLLQALQNIADHERTARFVCVIALADPAGTVQTVSGSCTGMIAKTRQGEAGFGYDPLFVPDGFDKSFAELDPSVKNKISHRGQALLKIKPILEEILAMEAKT</sequence>
<evidence type="ECO:0000313" key="13">
    <source>
        <dbReference type="Proteomes" id="UP000045545"/>
    </source>
</evidence>
<feature type="binding site" evidence="10">
    <location>
        <position position="42"/>
    </location>
    <ligand>
        <name>Mg(2+)</name>
        <dbReference type="ChEBI" id="CHEBI:18420"/>
    </ligand>
</feature>
<dbReference type="NCBIfam" id="NF011397">
    <property type="entry name" value="PRK14822.1"/>
    <property type="match status" value="1"/>
</dbReference>
<comment type="similarity">
    <text evidence="1 10 11">Belongs to the HAM1 NTPase family.</text>
</comment>
<feature type="active site" description="Proton acceptor" evidence="10">
    <location>
        <position position="71"/>
    </location>
</feature>
<dbReference type="GO" id="GO:0046872">
    <property type="term" value="F:metal ion binding"/>
    <property type="evidence" value="ECO:0007669"/>
    <property type="project" value="UniProtKB-KW"/>
</dbReference>
<dbReference type="InterPro" id="IPR020922">
    <property type="entry name" value="dITP/XTP_pyrophosphatase"/>
</dbReference>
<dbReference type="GO" id="GO:0000166">
    <property type="term" value="F:nucleotide binding"/>
    <property type="evidence" value="ECO:0007669"/>
    <property type="project" value="UniProtKB-KW"/>
</dbReference>
<evidence type="ECO:0000313" key="12">
    <source>
        <dbReference type="EMBL" id="CFX18605.1"/>
    </source>
</evidence>
<keyword evidence="3 10" id="KW-0479">Metal-binding</keyword>
<dbReference type="CDD" id="cd00515">
    <property type="entry name" value="HAM1"/>
    <property type="match status" value="1"/>
</dbReference>
<keyword evidence="4 10" id="KW-0547">Nucleotide-binding</keyword>
<protein>
    <recommendedName>
        <fullName evidence="10">dITP/XTP pyrophosphatase</fullName>
        <ecNumber evidence="10">3.6.1.66</ecNumber>
    </recommendedName>
    <alternativeName>
        <fullName evidence="10">Non-canonical purine NTP pyrophosphatase</fullName>
    </alternativeName>
    <alternativeName>
        <fullName evidence="10">Non-standard purine NTP pyrophosphatase</fullName>
    </alternativeName>
    <alternativeName>
        <fullName evidence="10">Nucleoside-triphosphate diphosphatase</fullName>
    </alternativeName>
    <alternativeName>
        <fullName evidence="10">Nucleoside-triphosphate pyrophosphatase</fullName>
        <shortName evidence="10">NTPase</shortName>
    </alternativeName>
</protein>
<dbReference type="SUPFAM" id="SSF52972">
    <property type="entry name" value="ITPase-like"/>
    <property type="match status" value="1"/>
</dbReference>
<evidence type="ECO:0000256" key="9">
    <source>
        <dbReference type="ARBA" id="ARBA00052017"/>
    </source>
</evidence>
<dbReference type="EMBL" id="CGIH01000009">
    <property type="protein sequence ID" value="CFX18605.1"/>
    <property type="molecule type" value="Genomic_DNA"/>
</dbReference>
<evidence type="ECO:0000256" key="4">
    <source>
        <dbReference type="ARBA" id="ARBA00022741"/>
    </source>
</evidence>
<comment type="subunit">
    <text evidence="2 10">Homodimer.</text>
</comment>
<feature type="binding site" evidence="10">
    <location>
        <position position="72"/>
    </location>
    <ligand>
        <name>substrate</name>
    </ligand>
</feature>
<dbReference type="STRING" id="690567.749"/>
<dbReference type="GO" id="GO:0035870">
    <property type="term" value="F:dITP diphosphatase activity"/>
    <property type="evidence" value="ECO:0007669"/>
    <property type="project" value="UniProtKB-UniRule"/>
</dbReference>
<dbReference type="GO" id="GO:0036222">
    <property type="term" value="F:XTP diphosphatase activity"/>
    <property type="evidence" value="ECO:0007669"/>
    <property type="project" value="UniProtKB-UniRule"/>
</dbReference>
<feature type="binding site" evidence="10">
    <location>
        <position position="71"/>
    </location>
    <ligand>
        <name>Mg(2+)</name>
        <dbReference type="ChEBI" id="CHEBI:18420"/>
    </ligand>
</feature>
<comment type="catalytic activity">
    <reaction evidence="9 10">
        <text>XTP + H2O = XMP + diphosphate + H(+)</text>
        <dbReference type="Rhea" id="RHEA:28610"/>
        <dbReference type="ChEBI" id="CHEBI:15377"/>
        <dbReference type="ChEBI" id="CHEBI:15378"/>
        <dbReference type="ChEBI" id="CHEBI:33019"/>
        <dbReference type="ChEBI" id="CHEBI:57464"/>
        <dbReference type="ChEBI" id="CHEBI:61314"/>
        <dbReference type="EC" id="3.6.1.66"/>
    </reaction>
</comment>
<evidence type="ECO:0000256" key="5">
    <source>
        <dbReference type="ARBA" id="ARBA00022801"/>
    </source>
</evidence>
<feature type="binding site" evidence="10">
    <location>
        <begin position="154"/>
        <end position="157"/>
    </location>
    <ligand>
        <name>substrate</name>
    </ligand>
</feature>
<dbReference type="GO" id="GO:0009117">
    <property type="term" value="P:nucleotide metabolic process"/>
    <property type="evidence" value="ECO:0007669"/>
    <property type="project" value="UniProtKB-KW"/>
</dbReference>
<dbReference type="PANTHER" id="PTHR11067">
    <property type="entry name" value="INOSINE TRIPHOSPHATE PYROPHOSPHATASE/HAM1 PROTEIN"/>
    <property type="match status" value="1"/>
</dbReference>
<dbReference type="AlphaFoldDB" id="A0A0E4G9P3"/>
<keyword evidence="6 10" id="KW-0460">Magnesium</keyword>